<feature type="compositionally biased region" description="Polar residues" evidence="1">
    <location>
        <begin position="51"/>
        <end position="60"/>
    </location>
</feature>
<feature type="compositionally biased region" description="Basic and acidic residues" evidence="1">
    <location>
        <begin position="1"/>
        <end position="17"/>
    </location>
</feature>
<name>A0A1I2CZ98_9BACI</name>
<dbReference type="Proteomes" id="UP000199516">
    <property type="component" value="Unassembled WGS sequence"/>
</dbReference>
<sequence length="60" mass="7007">MPRLDKDLKEGSIVRNKEKQKRKKKREVLKELLRKNLKDWNKLPKPEGRGTPTSSSKPPA</sequence>
<accession>A0A1I2CZ98</accession>
<feature type="region of interest" description="Disordered" evidence="1">
    <location>
        <begin position="1"/>
        <end position="60"/>
    </location>
</feature>
<feature type="compositionally biased region" description="Basic residues" evidence="1">
    <location>
        <begin position="18"/>
        <end position="27"/>
    </location>
</feature>
<proteinExistence type="predicted"/>
<gene>
    <name evidence="2" type="ORF">SAMN05192532_103300</name>
</gene>
<evidence type="ECO:0000256" key="1">
    <source>
        <dbReference type="SAM" id="MobiDB-lite"/>
    </source>
</evidence>
<protein>
    <submittedName>
        <fullName evidence="2">Uncharacterized protein</fullName>
    </submittedName>
</protein>
<dbReference type="STRING" id="930128.SAMN05192532_103300"/>
<dbReference type="EMBL" id="FONT01000003">
    <property type="protein sequence ID" value="SFE73596.1"/>
    <property type="molecule type" value="Genomic_DNA"/>
</dbReference>
<organism evidence="2 3">
    <name type="scientific">Alteribacillus iranensis</name>
    <dbReference type="NCBI Taxonomy" id="930128"/>
    <lineage>
        <taxon>Bacteria</taxon>
        <taxon>Bacillati</taxon>
        <taxon>Bacillota</taxon>
        <taxon>Bacilli</taxon>
        <taxon>Bacillales</taxon>
        <taxon>Bacillaceae</taxon>
        <taxon>Alteribacillus</taxon>
    </lineage>
</organism>
<feature type="compositionally biased region" description="Basic and acidic residues" evidence="1">
    <location>
        <begin position="28"/>
        <end position="48"/>
    </location>
</feature>
<evidence type="ECO:0000313" key="3">
    <source>
        <dbReference type="Proteomes" id="UP000199516"/>
    </source>
</evidence>
<evidence type="ECO:0000313" key="2">
    <source>
        <dbReference type="EMBL" id="SFE73596.1"/>
    </source>
</evidence>
<dbReference type="AlphaFoldDB" id="A0A1I2CZ98"/>
<reference evidence="2 3" key="1">
    <citation type="submission" date="2016-10" db="EMBL/GenBank/DDBJ databases">
        <authorList>
            <person name="de Groot N.N."/>
        </authorList>
    </citation>
    <scope>NUCLEOTIDE SEQUENCE [LARGE SCALE GENOMIC DNA]</scope>
    <source>
        <strain evidence="2 3">DSM 23995</strain>
    </source>
</reference>
<keyword evidence="3" id="KW-1185">Reference proteome</keyword>